<evidence type="ECO:0000313" key="1">
    <source>
        <dbReference type="EMBL" id="OZC12910.1"/>
    </source>
</evidence>
<dbReference type="EMBL" id="KZ269977">
    <property type="protein sequence ID" value="OZC12910.1"/>
    <property type="molecule type" value="Genomic_DNA"/>
</dbReference>
<protein>
    <submittedName>
        <fullName evidence="1">Uncharacterized protein</fullName>
    </submittedName>
</protein>
<accession>A0A238C6Y8</accession>
<sequence length="138" mass="15852">MRQTLMIKHTFNFEQHCRIDDGFFSVFVNADGRYPEQGQIPLTNAKCQGFTRVLRSMACPKILGDGNLRKMKLKGAESNERNDEEKSFREVALHIEVKTVTVEHTGESPHFLVTLSPLKLGRRFRFRLYSDFTIVCGA</sequence>
<proteinExistence type="predicted"/>
<organism evidence="1 2">
    <name type="scientific">Onchocerca flexuosa</name>
    <dbReference type="NCBI Taxonomy" id="387005"/>
    <lineage>
        <taxon>Eukaryota</taxon>
        <taxon>Metazoa</taxon>
        <taxon>Ecdysozoa</taxon>
        <taxon>Nematoda</taxon>
        <taxon>Chromadorea</taxon>
        <taxon>Rhabditida</taxon>
        <taxon>Spirurina</taxon>
        <taxon>Spiruromorpha</taxon>
        <taxon>Filarioidea</taxon>
        <taxon>Onchocercidae</taxon>
        <taxon>Onchocerca</taxon>
    </lineage>
</organism>
<name>A0A238C6Y8_9BILA</name>
<evidence type="ECO:0000313" key="2">
    <source>
        <dbReference type="Proteomes" id="UP000242913"/>
    </source>
</evidence>
<reference evidence="1 2" key="1">
    <citation type="submission" date="2015-12" db="EMBL/GenBank/DDBJ databases">
        <title>Draft genome of the nematode, Onchocerca flexuosa.</title>
        <authorList>
            <person name="Mitreva M."/>
        </authorList>
    </citation>
    <scope>NUCLEOTIDE SEQUENCE [LARGE SCALE GENOMIC DNA]</scope>
    <source>
        <strain evidence="1">Red Deer</strain>
    </source>
</reference>
<dbReference type="Proteomes" id="UP000242913">
    <property type="component" value="Unassembled WGS sequence"/>
</dbReference>
<gene>
    <name evidence="1" type="ORF">X798_00545</name>
</gene>
<keyword evidence="2" id="KW-1185">Reference proteome</keyword>
<dbReference type="AlphaFoldDB" id="A0A238C6Y8"/>